<evidence type="ECO:0000256" key="10">
    <source>
        <dbReference type="ARBA" id="ARBA00023186"/>
    </source>
</evidence>
<keyword evidence="8" id="KW-0443">Lipid metabolism</keyword>
<dbReference type="OrthoDB" id="8811361at2"/>
<protein>
    <recommendedName>
        <fullName evidence="11">Lipase helper protein</fullName>
    </recommendedName>
    <alternativeName>
        <fullName evidence="12">Lipase modulator</fullName>
    </alternativeName>
</protein>
<reference evidence="13 14" key="1">
    <citation type="submission" date="2016-10" db="EMBL/GenBank/DDBJ databases">
        <authorList>
            <person name="de Groot N.N."/>
        </authorList>
    </citation>
    <scope>NUCLEOTIDE SEQUENCE [LARGE SCALE GENOMIC DNA]</scope>
    <source>
        <strain evidence="13 14">R-24608</strain>
    </source>
</reference>
<keyword evidence="3" id="KW-1003">Cell membrane</keyword>
<dbReference type="GO" id="GO:0051082">
    <property type="term" value="F:unfolded protein binding"/>
    <property type="evidence" value="ECO:0007669"/>
    <property type="project" value="InterPro"/>
</dbReference>
<organism evidence="13 14">
    <name type="scientific">Paenacidovorax caeni</name>
    <dbReference type="NCBI Taxonomy" id="343013"/>
    <lineage>
        <taxon>Bacteria</taxon>
        <taxon>Pseudomonadati</taxon>
        <taxon>Pseudomonadota</taxon>
        <taxon>Betaproteobacteria</taxon>
        <taxon>Burkholderiales</taxon>
        <taxon>Comamonadaceae</taxon>
        <taxon>Paenacidovorax</taxon>
    </lineage>
</organism>
<evidence type="ECO:0000256" key="8">
    <source>
        <dbReference type="ARBA" id="ARBA00023098"/>
    </source>
</evidence>
<dbReference type="EMBL" id="FPBX01000006">
    <property type="protein sequence ID" value="SFU50823.1"/>
    <property type="molecule type" value="Genomic_DNA"/>
</dbReference>
<dbReference type="InterPro" id="IPR004961">
    <property type="entry name" value="Lipase_chaperone"/>
</dbReference>
<evidence type="ECO:0000256" key="5">
    <source>
        <dbReference type="ARBA" id="ARBA00022692"/>
    </source>
</evidence>
<evidence type="ECO:0000256" key="9">
    <source>
        <dbReference type="ARBA" id="ARBA00023136"/>
    </source>
</evidence>
<evidence type="ECO:0000256" key="3">
    <source>
        <dbReference type="ARBA" id="ARBA00022475"/>
    </source>
</evidence>
<evidence type="ECO:0000256" key="6">
    <source>
        <dbReference type="ARBA" id="ARBA00022963"/>
    </source>
</evidence>
<dbReference type="GO" id="GO:0016042">
    <property type="term" value="P:lipid catabolic process"/>
    <property type="evidence" value="ECO:0007669"/>
    <property type="project" value="UniProtKB-KW"/>
</dbReference>
<accession>A0A1I7GQU1</accession>
<dbReference type="SUPFAM" id="SSF158855">
    <property type="entry name" value="Lipase chaperone-like"/>
    <property type="match status" value="1"/>
</dbReference>
<evidence type="ECO:0000256" key="12">
    <source>
        <dbReference type="ARBA" id="ARBA00031542"/>
    </source>
</evidence>
<sequence>MLAGAGALWWWLADSSPVQAPPGTMPATLPRAAGSGPVAATVGAGESSPQALLTPGLRDALEALLHAAGPTSDPQALKETLAALVAQHFPPALAHSALALARRYVDYRVALGQLKPPSDPLDPDALRAAMAQLRTLQLQHFSAEEYDALFGAQLQLDQYTLARMDIERQPHLSTAQRQQALAEAEALLPPTARADRAAAIAHMDAARQTAAFDAQGIDDATRLAQRSALYGTEAAERMARLDHEERDWHARLEQYRQAQAQGLDDGGLQQLRGKLFTPQEQLRIDAALALRAQQGQAAR</sequence>
<evidence type="ECO:0000256" key="11">
    <source>
        <dbReference type="ARBA" id="ARBA00030948"/>
    </source>
</evidence>
<keyword evidence="9" id="KW-0472">Membrane</keyword>
<name>A0A1I7GQU1_9BURK</name>
<dbReference type="STRING" id="343013.SAMN04489707_1006105"/>
<proteinExistence type="inferred from homology"/>
<keyword evidence="6" id="KW-0442">Lipid degradation</keyword>
<keyword evidence="14" id="KW-1185">Reference proteome</keyword>
<evidence type="ECO:0000256" key="2">
    <source>
        <dbReference type="ARBA" id="ARBA00010358"/>
    </source>
</evidence>
<keyword evidence="4" id="KW-0997">Cell inner membrane</keyword>
<comment type="subcellular location">
    <subcellularLocation>
        <location evidence="1">Cell inner membrane</location>
        <topology evidence="1">Single-pass membrane protein</topology>
        <orientation evidence="1">Periplasmic side</orientation>
    </subcellularLocation>
</comment>
<keyword evidence="5" id="KW-0812">Transmembrane</keyword>
<dbReference type="GO" id="GO:0005886">
    <property type="term" value="C:plasma membrane"/>
    <property type="evidence" value="ECO:0007669"/>
    <property type="project" value="UniProtKB-SubCell"/>
</dbReference>
<dbReference type="Proteomes" id="UP000183656">
    <property type="component" value="Unassembled WGS sequence"/>
</dbReference>
<evidence type="ECO:0000256" key="4">
    <source>
        <dbReference type="ARBA" id="ARBA00022519"/>
    </source>
</evidence>
<keyword evidence="10" id="KW-0143">Chaperone</keyword>
<evidence type="ECO:0000256" key="1">
    <source>
        <dbReference type="ARBA" id="ARBA00004383"/>
    </source>
</evidence>
<gene>
    <name evidence="13" type="ORF">SAMN04489707_1006105</name>
</gene>
<evidence type="ECO:0000256" key="7">
    <source>
        <dbReference type="ARBA" id="ARBA00022989"/>
    </source>
</evidence>
<evidence type="ECO:0000313" key="13">
    <source>
        <dbReference type="EMBL" id="SFU50823.1"/>
    </source>
</evidence>
<evidence type="ECO:0000313" key="14">
    <source>
        <dbReference type="Proteomes" id="UP000183656"/>
    </source>
</evidence>
<keyword evidence="7" id="KW-1133">Transmembrane helix</keyword>
<dbReference type="AlphaFoldDB" id="A0A1I7GQU1"/>
<dbReference type="GO" id="GO:0006457">
    <property type="term" value="P:protein folding"/>
    <property type="evidence" value="ECO:0007669"/>
    <property type="project" value="InterPro"/>
</dbReference>
<dbReference type="Pfam" id="PF03280">
    <property type="entry name" value="Lipase_chap"/>
    <property type="match status" value="1"/>
</dbReference>
<comment type="similarity">
    <text evidence="2">Belongs to the lipase chaperone family.</text>
</comment>